<dbReference type="SMART" id="SM00733">
    <property type="entry name" value="Mterf"/>
    <property type="match status" value="7"/>
</dbReference>
<dbReference type="Pfam" id="PF02536">
    <property type="entry name" value="mTERF"/>
    <property type="match status" value="2"/>
</dbReference>
<dbReference type="RefSeq" id="XP_010270366.1">
    <property type="nucleotide sequence ID" value="XM_010272064.2"/>
</dbReference>
<evidence type="ECO:0000256" key="3">
    <source>
        <dbReference type="ARBA" id="ARBA00022946"/>
    </source>
</evidence>
<dbReference type="GO" id="GO:0003676">
    <property type="term" value="F:nucleic acid binding"/>
    <property type="evidence" value="ECO:0007669"/>
    <property type="project" value="InterPro"/>
</dbReference>
<evidence type="ECO:0000313" key="6">
    <source>
        <dbReference type="RefSeq" id="XP_010270367.1"/>
    </source>
</evidence>
<keyword evidence="2" id="KW-0805">Transcription regulation</keyword>
<evidence type="ECO:0000313" key="4">
    <source>
        <dbReference type="Proteomes" id="UP000189703"/>
    </source>
</evidence>
<dbReference type="OrthoDB" id="637682at2759"/>
<dbReference type="GO" id="GO:0009658">
    <property type="term" value="P:chloroplast organization"/>
    <property type="evidence" value="ECO:0000318"/>
    <property type="project" value="GO_Central"/>
</dbReference>
<dbReference type="OMA" id="WIFLEDH"/>
<comment type="similarity">
    <text evidence="1">Belongs to the mTERF family.</text>
</comment>
<keyword evidence="4" id="KW-1185">Reference proteome</keyword>
<keyword evidence="3" id="KW-0809">Transit peptide</keyword>
<dbReference type="GeneID" id="104606719"/>
<dbReference type="GO" id="GO:0009507">
    <property type="term" value="C:chloroplast"/>
    <property type="evidence" value="ECO:0000318"/>
    <property type="project" value="GO_Central"/>
</dbReference>
<name>A0A1U8AV23_NELNU</name>
<dbReference type="eggNOG" id="KOG1267">
    <property type="taxonomic scope" value="Eukaryota"/>
</dbReference>
<organism evidence="4 6">
    <name type="scientific">Nelumbo nucifera</name>
    <name type="common">Sacred lotus</name>
    <dbReference type="NCBI Taxonomy" id="4432"/>
    <lineage>
        <taxon>Eukaryota</taxon>
        <taxon>Viridiplantae</taxon>
        <taxon>Streptophyta</taxon>
        <taxon>Embryophyta</taxon>
        <taxon>Tracheophyta</taxon>
        <taxon>Spermatophyta</taxon>
        <taxon>Magnoliopsida</taxon>
        <taxon>Proteales</taxon>
        <taxon>Nelumbonaceae</taxon>
        <taxon>Nelumbo</taxon>
    </lineage>
</organism>
<gene>
    <name evidence="5 6" type="primary">LOC104606719</name>
</gene>
<protein>
    <submittedName>
        <fullName evidence="5 6">Transcription termination factor MTERF5, chloroplastic-like</fullName>
    </submittedName>
</protein>
<dbReference type="Gene3D" id="1.25.70.10">
    <property type="entry name" value="Transcription termination factor 3, mitochondrial"/>
    <property type="match status" value="2"/>
</dbReference>
<evidence type="ECO:0000256" key="1">
    <source>
        <dbReference type="ARBA" id="ARBA00007692"/>
    </source>
</evidence>
<dbReference type="GO" id="GO:0006353">
    <property type="term" value="P:DNA-templated transcription termination"/>
    <property type="evidence" value="ECO:0007669"/>
    <property type="project" value="UniProtKB-KW"/>
</dbReference>
<dbReference type="PANTHER" id="PTHR13068">
    <property type="entry name" value="CGI-12 PROTEIN-RELATED"/>
    <property type="match status" value="1"/>
</dbReference>
<sequence length="388" mass="44296">MFGFQPHHLLLQFARIGDTITTTSYLKHFPESAFKRLLSHISTSKDKLSSFTVSYLVNSCGLSSETALSVAKKVYLKCQSKPDSILKLFKTHGFTKTQIATIISKSPNVLLADPRKTVEPKLQFFRRVGLSVPDLMKVLYLNPGIFKTSLEDKIIPSWKFLKTLRHTDEKVASSIMNAMAKRALQHYSPKSLAPKIAFLRDVGVPESNISKMLLLLPTAIRRSTYRFNELVREISEVGFDPSTTFFLKALHVKASVSKATWEAKFALFRNFGWSDNEILLAFRRSPYCMLASKKNIGSKLDFLMNKQNLKPADICKHPQIFTYNLEKRIIPRWFVTQVLLSKGLIKKDLALNTVFSISDSLFLEKFVIKYKDETAELLKVYQGAWENH</sequence>
<dbReference type="KEGG" id="nnu:104606719"/>
<keyword evidence="2" id="KW-0804">Transcription</keyword>
<dbReference type="AlphaFoldDB" id="A0A1U8AV23"/>
<dbReference type="Proteomes" id="UP000189703">
    <property type="component" value="Unplaced"/>
</dbReference>
<keyword evidence="2" id="KW-0806">Transcription termination</keyword>
<evidence type="ECO:0000256" key="2">
    <source>
        <dbReference type="ARBA" id="ARBA00022472"/>
    </source>
</evidence>
<dbReference type="InterPro" id="IPR003690">
    <property type="entry name" value="MTERF"/>
</dbReference>
<accession>A0A1U8AV23</accession>
<evidence type="ECO:0000313" key="5">
    <source>
        <dbReference type="RefSeq" id="XP_010270366.1"/>
    </source>
</evidence>
<dbReference type="InterPro" id="IPR038538">
    <property type="entry name" value="MTERF_sf"/>
</dbReference>
<dbReference type="PANTHER" id="PTHR13068:SF166">
    <property type="entry name" value="TRANSCRIPTION TERMINATION FACTOR MTERF15, MITOCHONDRIAL-LIKE"/>
    <property type="match status" value="1"/>
</dbReference>
<reference evidence="5 6" key="1">
    <citation type="submission" date="2025-04" db="UniProtKB">
        <authorList>
            <consortium name="RefSeq"/>
        </authorList>
    </citation>
    <scope>IDENTIFICATION</scope>
</reference>
<dbReference type="RefSeq" id="XP_010270367.1">
    <property type="nucleotide sequence ID" value="XM_010272065.2"/>
</dbReference>
<proteinExistence type="inferred from homology"/>
<dbReference type="FunFam" id="1.25.70.10:FF:000001">
    <property type="entry name" value="Mitochondrial transcription termination factor-like"/>
    <property type="match status" value="1"/>
</dbReference>